<dbReference type="Pfam" id="PF11162">
    <property type="entry name" value="DUF2946"/>
    <property type="match status" value="1"/>
</dbReference>
<dbReference type="InterPro" id="IPR021333">
    <property type="entry name" value="DUF2946"/>
</dbReference>
<sequence>MLKSLRRQTLHLWIAMLAVLFAALAPTVSHALASTTEAALAEMCTVGGPSKKAPTNTMHGMEHCPYCATHGGAPVLPPPAALSFAVIGGHDFYPPLFYTAPQPLHTWSASSPRGPPVFA</sequence>
<evidence type="ECO:0000313" key="2">
    <source>
        <dbReference type="EMBL" id="MRW91990.1"/>
    </source>
</evidence>
<accession>A0A6I2L2R1</accession>
<keyword evidence="1" id="KW-0732">Signal</keyword>
<gene>
    <name evidence="2" type="ORF">GJ699_18515</name>
</gene>
<evidence type="ECO:0000313" key="3">
    <source>
        <dbReference type="Proteomes" id="UP000433309"/>
    </source>
</evidence>
<reference evidence="2 3" key="1">
    <citation type="submission" date="2019-11" db="EMBL/GenBank/DDBJ databases">
        <title>Novel species isolated from a subtropical stream in China.</title>
        <authorList>
            <person name="Lu H."/>
        </authorList>
    </citation>
    <scope>NUCLEOTIDE SEQUENCE [LARGE SCALE GENOMIC DNA]</scope>
    <source>
        <strain evidence="2 3">FT80W</strain>
    </source>
</reference>
<proteinExistence type="predicted"/>
<dbReference type="RefSeq" id="WP_154378937.1">
    <property type="nucleotide sequence ID" value="NZ_WKJK01000009.1"/>
</dbReference>
<dbReference type="EMBL" id="WKJK01000009">
    <property type="protein sequence ID" value="MRW91990.1"/>
    <property type="molecule type" value="Genomic_DNA"/>
</dbReference>
<feature type="signal peptide" evidence="1">
    <location>
        <begin position="1"/>
        <end position="31"/>
    </location>
</feature>
<dbReference type="Proteomes" id="UP000433309">
    <property type="component" value="Unassembled WGS sequence"/>
</dbReference>
<comment type="caution">
    <text evidence="2">The sequence shown here is derived from an EMBL/GenBank/DDBJ whole genome shotgun (WGS) entry which is preliminary data.</text>
</comment>
<keyword evidence="3" id="KW-1185">Reference proteome</keyword>
<feature type="chain" id="PRO_5026181899" evidence="1">
    <location>
        <begin position="32"/>
        <end position="119"/>
    </location>
</feature>
<dbReference type="AlphaFoldDB" id="A0A6I2L2R1"/>
<name>A0A6I2L2R1_9BURK</name>
<organism evidence="2 3">
    <name type="scientific">Duganella guangzhouensis</name>
    <dbReference type="NCBI Taxonomy" id="2666084"/>
    <lineage>
        <taxon>Bacteria</taxon>
        <taxon>Pseudomonadati</taxon>
        <taxon>Pseudomonadota</taxon>
        <taxon>Betaproteobacteria</taxon>
        <taxon>Burkholderiales</taxon>
        <taxon>Oxalobacteraceae</taxon>
        <taxon>Telluria group</taxon>
        <taxon>Duganella</taxon>
    </lineage>
</organism>
<evidence type="ECO:0000256" key="1">
    <source>
        <dbReference type="SAM" id="SignalP"/>
    </source>
</evidence>
<protein>
    <submittedName>
        <fullName evidence="2">DUF2946 domain-containing protein</fullName>
    </submittedName>
</protein>